<feature type="transmembrane region" description="Helical" evidence="1">
    <location>
        <begin position="107"/>
        <end position="134"/>
    </location>
</feature>
<feature type="transmembrane region" description="Helical" evidence="1">
    <location>
        <begin position="30"/>
        <end position="50"/>
    </location>
</feature>
<dbReference type="OrthoDB" id="9788195at2"/>
<comment type="caution">
    <text evidence="2">The sequence shown here is derived from an EMBL/GenBank/DDBJ whole genome shotgun (WGS) entry which is preliminary data.</text>
</comment>
<dbReference type="Pfam" id="PF06182">
    <property type="entry name" value="ABC2_membrane_6"/>
    <property type="match status" value="1"/>
</dbReference>
<keyword evidence="1" id="KW-0812">Transmembrane</keyword>
<dbReference type="InParanoid" id="A0A140L2R6"/>
<dbReference type="InterPro" id="IPR010390">
    <property type="entry name" value="ABC-2_transporter-like"/>
</dbReference>
<feature type="transmembrane region" description="Helical" evidence="1">
    <location>
        <begin position="226"/>
        <end position="245"/>
    </location>
</feature>
<dbReference type="EMBL" id="LOED01000039">
    <property type="protein sequence ID" value="KXG74841.1"/>
    <property type="molecule type" value="Genomic_DNA"/>
</dbReference>
<keyword evidence="1" id="KW-1133">Transmembrane helix</keyword>
<reference evidence="2 3" key="1">
    <citation type="submission" date="2015-12" db="EMBL/GenBank/DDBJ databases">
        <title>Draft genome sequnece of Fervidicola ferrireducens strain Y170.</title>
        <authorList>
            <person name="Patel B.K."/>
        </authorList>
    </citation>
    <scope>NUCLEOTIDE SEQUENCE [LARGE SCALE GENOMIC DNA]</scope>
    <source>
        <strain evidence="2 3">Y170</strain>
    </source>
</reference>
<feature type="transmembrane region" description="Helical" evidence="1">
    <location>
        <begin position="140"/>
        <end position="162"/>
    </location>
</feature>
<dbReference type="PANTHER" id="PTHR36833:SF1">
    <property type="entry name" value="INTEGRAL MEMBRANE TRANSPORT PROTEIN"/>
    <property type="match status" value="1"/>
</dbReference>
<feature type="transmembrane region" description="Helical" evidence="1">
    <location>
        <begin position="200"/>
        <end position="220"/>
    </location>
</feature>
<keyword evidence="3" id="KW-1185">Reference proteome</keyword>
<dbReference type="AlphaFoldDB" id="A0A140L2R6"/>
<feature type="transmembrane region" description="Helical" evidence="1">
    <location>
        <begin position="62"/>
        <end position="86"/>
    </location>
</feature>
<accession>A0A140L2R6</accession>
<gene>
    <name evidence="2" type="ORF">AN618_21630</name>
</gene>
<dbReference type="STRING" id="520764.AN618_21630"/>
<dbReference type="RefSeq" id="WP_066354932.1">
    <property type="nucleotide sequence ID" value="NZ_LOED01000039.1"/>
</dbReference>
<sequence length="263" mass="29869">MSTVGKYLGLFLGYLYINAKGLLEYKVSSLIALFGSLLNSAIWLVFWWVFFKRFPNISEWQFVHLFTIWAVLNVALTLVSVFYNVYKIPAIINEGKLEYYLVRPKNALFHLLVARMQLIDLLEAAIWFISFIILKPELPAILLFLLMSVISAAIIHGFLLILGSLGFFLKSADGIGTELYNALITFSTYPNWIFRGAAKWIIFTVIPAGFISYVPVQVIYNRAYLWILGSLGFGILLNVIGCVVFSRGLKYFETGNTFVLRAD</sequence>
<name>A0A140L2R6_9FIRM</name>
<dbReference type="PATRIC" id="fig|520764.3.peg.2319"/>
<evidence type="ECO:0008006" key="4">
    <source>
        <dbReference type="Google" id="ProtNLM"/>
    </source>
</evidence>
<keyword evidence="1" id="KW-0472">Membrane</keyword>
<evidence type="ECO:0000256" key="1">
    <source>
        <dbReference type="SAM" id="Phobius"/>
    </source>
</evidence>
<dbReference type="PANTHER" id="PTHR36833">
    <property type="entry name" value="SLR0610 PROTEIN-RELATED"/>
    <property type="match status" value="1"/>
</dbReference>
<protein>
    <recommendedName>
        <fullName evidence="4">ABC-2 type transporter domain-containing protein</fullName>
    </recommendedName>
</protein>
<evidence type="ECO:0000313" key="3">
    <source>
        <dbReference type="Proteomes" id="UP000070427"/>
    </source>
</evidence>
<organism evidence="2 3">
    <name type="scientific">Fervidicola ferrireducens</name>
    <dbReference type="NCBI Taxonomy" id="520764"/>
    <lineage>
        <taxon>Bacteria</taxon>
        <taxon>Bacillati</taxon>
        <taxon>Bacillota</taxon>
        <taxon>Clostridia</taxon>
        <taxon>Thermosediminibacterales</taxon>
        <taxon>Thermosediminibacteraceae</taxon>
        <taxon>Fervidicola</taxon>
    </lineage>
</organism>
<proteinExistence type="predicted"/>
<evidence type="ECO:0000313" key="2">
    <source>
        <dbReference type="EMBL" id="KXG74841.1"/>
    </source>
</evidence>
<dbReference type="Proteomes" id="UP000070427">
    <property type="component" value="Unassembled WGS sequence"/>
</dbReference>